<proteinExistence type="predicted"/>
<gene>
    <name evidence="1" type="ORF">Hyperionvirus6_68</name>
</gene>
<protein>
    <submittedName>
        <fullName evidence="1">Uncharacterized protein</fullName>
    </submittedName>
</protein>
<name>A0A3G5A7Z8_9VIRU</name>
<reference evidence="1" key="1">
    <citation type="submission" date="2018-10" db="EMBL/GenBank/DDBJ databases">
        <title>Hidden diversity of soil giant viruses.</title>
        <authorList>
            <person name="Schulz F."/>
            <person name="Alteio L."/>
            <person name="Goudeau D."/>
            <person name="Ryan E.M."/>
            <person name="Malmstrom R.R."/>
            <person name="Blanchard J."/>
            <person name="Woyke T."/>
        </authorList>
    </citation>
    <scope>NUCLEOTIDE SEQUENCE</scope>
    <source>
        <strain evidence="1">HYV1</strain>
    </source>
</reference>
<dbReference type="EMBL" id="MK072388">
    <property type="protein sequence ID" value="AYV83387.1"/>
    <property type="molecule type" value="Genomic_DNA"/>
</dbReference>
<sequence length="196" mass="22282">MVKTTPPMRAVILFSLVALANALDLAPVIFHPPIINEFEFSVPLQSTTESIMKLINFRDNTFAPSIGDKLQSIAAAITGACGFEHAEIKHITWKFEIESHAGTLTAFDITTTINKNHVHILSKSIRLIQKLPDVYERFEHVNRNCGKKKYGIVGECKKEIWYTYRNHPNDHELKIISDRLYDQLPNARNLIVSVKN</sequence>
<evidence type="ECO:0000313" key="1">
    <source>
        <dbReference type="EMBL" id="AYV83387.1"/>
    </source>
</evidence>
<accession>A0A3G5A7Z8</accession>
<organism evidence="1">
    <name type="scientific">Hyperionvirus sp</name>
    <dbReference type="NCBI Taxonomy" id="2487770"/>
    <lineage>
        <taxon>Viruses</taxon>
        <taxon>Varidnaviria</taxon>
        <taxon>Bamfordvirae</taxon>
        <taxon>Nucleocytoviricota</taxon>
        <taxon>Megaviricetes</taxon>
        <taxon>Imitervirales</taxon>
        <taxon>Mimiviridae</taxon>
        <taxon>Klosneuvirinae</taxon>
    </lineage>
</organism>